<dbReference type="OrthoDB" id="431557at2759"/>
<dbReference type="InterPro" id="IPR000426">
    <property type="entry name" value="Proteasome_asu_N"/>
</dbReference>
<comment type="similarity">
    <text evidence="5 6">Belongs to the peptidase T1A family.</text>
</comment>
<dbReference type="HOGENOM" id="CLU_035750_4_2_1"/>
<dbReference type="CDD" id="cd03753">
    <property type="entry name" value="proteasome_alpha_type_5"/>
    <property type="match status" value="1"/>
</dbReference>
<keyword evidence="2 5" id="KW-0647">Proteasome</keyword>
<comment type="subcellular location">
    <subcellularLocation>
        <location evidence="6">Cytoplasm</location>
    </subcellularLocation>
    <subcellularLocation>
        <location evidence="6">Nucleus</location>
    </subcellularLocation>
</comment>
<keyword evidence="1 6" id="KW-0963">Cytoplasm</keyword>
<evidence type="ECO:0000256" key="1">
    <source>
        <dbReference type="ARBA" id="ARBA00022490"/>
    </source>
</evidence>
<dbReference type="InterPro" id="IPR001353">
    <property type="entry name" value="Proteasome_sua/b"/>
</dbReference>
<dbReference type="Proteomes" id="UP000053664">
    <property type="component" value="Unassembled WGS sequence"/>
</dbReference>
<dbReference type="GO" id="GO:0019773">
    <property type="term" value="C:proteasome core complex, alpha-subunit complex"/>
    <property type="evidence" value="ECO:0007669"/>
    <property type="project" value="UniProtKB-UniRule"/>
</dbReference>
<dbReference type="GO" id="GO:0043161">
    <property type="term" value="P:proteasome-mediated ubiquitin-dependent protein catabolic process"/>
    <property type="evidence" value="ECO:0007669"/>
    <property type="project" value="InterPro"/>
</dbReference>
<dbReference type="GO" id="GO:0005737">
    <property type="term" value="C:cytoplasm"/>
    <property type="evidence" value="ECO:0007669"/>
    <property type="project" value="UniProtKB-SubCell"/>
</dbReference>
<evidence type="ECO:0000313" key="8">
    <source>
        <dbReference type="EMBL" id="EPQ26320.1"/>
    </source>
</evidence>
<dbReference type="PROSITE" id="PS51475">
    <property type="entry name" value="PROTEASOME_ALPHA_2"/>
    <property type="match status" value="1"/>
</dbReference>
<dbReference type="InterPro" id="IPR023332">
    <property type="entry name" value="Proteasome_alpha-type"/>
</dbReference>
<evidence type="ECO:0000256" key="4">
    <source>
        <dbReference type="ARBA" id="ARBA00026071"/>
    </source>
</evidence>
<dbReference type="KEGG" id="pfp:PFL1_06255"/>
<comment type="subunit">
    <text evidence="4">The 26S proteasome consists of a 20S proteasome core and two 19S regulatory subunits. The 20S proteasome core is composed of 28 subunits that are arranged in four stacked rings, resulting in a barrel-shaped structure. The two end rings are each formed by seven alpha subunits, and the two central rings are each formed by seven beta subunits. The catalytic chamber with the active sites is on the inside of the barrel.</text>
</comment>
<evidence type="ECO:0000259" key="7">
    <source>
        <dbReference type="PROSITE" id="PS00388"/>
    </source>
</evidence>
<dbReference type="InterPro" id="IPR050115">
    <property type="entry name" value="Proteasome_alpha"/>
</dbReference>
<sequence length="250" mass="27487">MFLTRSEYDRGVNTFSPEGRLFQVEYALEAIKLGSTTVGIATSEGVVLGVEKRVQSKLLESSSIEKIMEVDRHLGTAMSGLTADARTMIEHARVTSQNHAFTYDEEIKVESVTQSVCDLALRFGEGTEDDEAMMSRPFGVALLIAGIDEKGPQLYYADPSGTSTRYDAKAIGSGSEGAQGELQDKYKKDMSLREACLLTLRVLKQVMEEKLDENNVQLATVVPRTAKDGRQSGQFAIMKEDELKALIEAM</sequence>
<dbReference type="RefSeq" id="XP_007881984.1">
    <property type="nucleotide sequence ID" value="XM_007883793.1"/>
</dbReference>
<name>A0A061H384_9BASI</name>
<dbReference type="PROSITE" id="PS00388">
    <property type="entry name" value="PROTEASOME_ALPHA_1"/>
    <property type="match status" value="1"/>
</dbReference>
<dbReference type="EMBL" id="KE361646">
    <property type="protein sequence ID" value="EPQ26320.1"/>
    <property type="molecule type" value="Genomic_DNA"/>
</dbReference>
<dbReference type="SUPFAM" id="SSF56235">
    <property type="entry name" value="N-terminal nucleophile aminohydrolases (Ntn hydrolases)"/>
    <property type="match status" value="1"/>
</dbReference>
<dbReference type="eggNOG" id="KOG0176">
    <property type="taxonomic scope" value="Eukaryota"/>
</dbReference>
<dbReference type="Pfam" id="PF00227">
    <property type="entry name" value="Proteasome"/>
    <property type="match status" value="1"/>
</dbReference>
<evidence type="ECO:0000256" key="5">
    <source>
        <dbReference type="PROSITE-ProRule" id="PRU00808"/>
    </source>
</evidence>
<protein>
    <recommendedName>
        <fullName evidence="6">Proteasome subunit alpha type</fullName>
    </recommendedName>
</protein>
<proteinExistence type="inferred from homology"/>
<feature type="domain" description="Proteasome alpha-type subunits" evidence="7">
    <location>
        <begin position="8"/>
        <end position="30"/>
    </location>
</feature>
<accession>A0A061H384</accession>
<dbReference type="FunFam" id="3.60.20.10:FF:000015">
    <property type="entry name" value="Proteasome subunit alpha type-5"/>
    <property type="match status" value="1"/>
</dbReference>
<dbReference type="NCBIfam" id="NF003075">
    <property type="entry name" value="PRK03996.1"/>
    <property type="match status" value="1"/>
</dbReference>
<dbReference type="InterPro" id="IPR033812">
    <property type="entry name" value="Proteasome_alpha_type_5"/>
</dbReference>
<dbReference type="PANTHER" id="PTHR11599">
    <property type="entry name" value="PROTEASOME SUBUNIT ALPHA/BETA"/>
    <property type="match status" value="1"/>
</dbReference>
<dbReference type="InterPro" id="IPR029055">
    <property type="entry name" value="Ntn_hydrolases_N"/>
</dbReference>
<dbReference type="Pfam" id="PF10584">
    <property type="entry name" value="Proteasome_A_N"/>
    <property type="match status" value="1"/>
</dbReference>
<organism evidence="8 9">
    <name type="scientific">Pseudozyma flocculosa PF-1</name>
    <dbReference type="NCBI Taxonomy" id="1277687"/>
    <lineage>
        <taxon>Eukaryota</taxon>
        <taxon>Fungi</taxon>
        <taxon>Dikarya</taxon>
        <taxon>Basidiomycota</taxon>
        <taxon>Ustilaginomycotina</taxon>
        <taxon>Ustilaginomycetes</taxon>
        <taxon>Ustilaginales</taxon>
        <taxon>Ustilaginaceae</taxon>
        <taxon>Pseudozyma</taxon>
    </lineage>
</organism>
<evidence type="ECO:0000256" key="6">
    <source>
        <dbReference type="RuleBase" id="RU000551"/>
    </source>
</evidence>
<dbReference type="GO" id="GO:0005634">
    <property type="term" value="C:nucleus"/>
    <property type="evidence" value="ECO:0007669"/>
    <property type="project" value="UniProtKB-SubCell"/>
</dbReference>
<evidence type="ECO:0000256" key="3">
    <source>
        <dbReference type="ARBA" id="ARBA00023242"/>
    </source>
</evidence>
<dbReference type="GeneID" id="19320333"/>
<evidence type="ECO:0000313" key="9">
    <source>
        <dbReference type="Proteomes" id="UP000053664"/>
    </source>
</evidence>
<gene>
    <name evidence="8" type="ORF">PFL1_06255</name>
</gene>
<evidence type="ECO:0000256" key="2">
    <source>
        <dbReference type="ARBA" id="ARBA00022942"/>
    </source>
</evidence>
<keyword evidence="3 6" id="KW-0539">Nucleus</keyword>
<dbReference type="AlphaFoldDB" id="A0A061H384"/>
<dbReference type="SMART" id="SM00948">
    <property type="entry name" value="Proteasome_A_N"/>
    <property type="match status" value="1"/>
</dbReference>
<dbReference type="Gene3D" id="3.60.20.10">
    <property type="entry name" value="Glutamine Phosphoribosylpyrophosphate, subunit 1, domain 1"/>
    <property type="match status" value="1"/>
</dbReference>
<reference evidence="8 9" key="1">
    <citation type="journal article" date="2013" name="Plant Cell">
        <title>The transition from a phytopathogenic smut ancestor to an anamorphic biocontrol agent deciphered by comparative whole-genome analysis.</title>
        <authorList>
            <person name="Lefebvre F."/>
            <person name="Joly D.L."/>
            <person name="Labbe C."/>
            <person name="Teichmann B."/>
            <person name="Linning R."/>
            <person name="Belzile F."/>
            <person name="Bakkeren G."/>
            <person name="Belanger R.R."/>
        </authorList>
    </citation>
    <scope>NUCLEOTIDE SEQUENCE [LARGE SCALE GENOMIC DNA]</scope>
    <source>
        <strain evidence="8 9">PF-1</strain>
    </source>
</reference>